<dbReference type="Proteomes" id="UP000465609">
    <property type="component" value="Chromosome"/>
</dbReference>
<proteinExistence type="predicted"/>
<dbReference type="CDD" id="cd03128">
    <property type="entry name" value="GAT_1"/>
    <property type="match status" value="1"/>
</dbReference>
<evidence type="ECO:0000259" key="1">
    <source>
        <dbReference type="PROSITE" id="PS50902"/>
    </source>
</evidence>
<dbReference type="SUPFAM" id="SSF52218">
    <property type="entry name" value="Flavoproteins"/>
    <property type="match status" value="1"/>
</dbReference>
<sequence>MTRILIAFGSKRGGTAGLARMIGEALTDAGYQVLVSSARDIHDLNGFDAVIVAGALYANRWHRDARRFVRRNDATLRELPVWLVSSGPLDDTAAQRDIPPTSQVKKLIARVGARGHATFGGCLSSDAKGFPASAMAKSKAGDWREQAHVRRWVASVVSDLQLASTLQFQPPPHAAGPSQSE</sequence>
<evidence type="ECO:0000313" key="3">
    <source>
        <dbReference type="Proteomes" id="UP000465609"/>
    </source>
</evidence>
<dbReference type="InterPro" id="IPR026816">
    <property type="entry name" value="Flavodoxin_dom"/>
</dbReference>
<feature type="domain" description="Flavodoxin-like" evidence="1">
    <location>
        <begin position="4"/>
        <end position="148"/>
    </location>
</feature>
<organism evidence="2 3">
    <name type="scientific">Mycolicibacterium aubagnense</name>
    <dbReference type="NCBI Taxonomy" id="319707"/>
    <lineage>
        <taxon>Bacteria</taxon>
        <taxon>Bacillati</taxon>
        <taxon>Actinomycetota</taxon>
        <taxon>Actinomycetes</taxon>
        <taxon>Mycobacteriales</taxon>
        <taxon>Mycobacteriaceae</taxon>
        <taxon>Mycolicibacterium</taxon>
    </lineage>
</organism>
<dbReference type="InterPro" id="IPR008254">
    <property type="entry name" value="Flavodoxin/NO_synth"/>
</dbReference>
<reference evidence="2 3" key="1">
    <citation type="journal article" date="2019" name="Emerg. Microbes Infect.">
        <title>Comprehensive subspecies identification of 175 nontuberculous mycobacteria species based on 7547 genomic profiles.</title>
        <authorList>
            <person name="Matsumoto Y."/>
            <person name="Kinjo T."/>
            <person name="Motooka D."/>
            <person name="Nabeya D."/>
            <person name="Jung N."/>
            <person name="Uechi K."/>
            <person name="Horii T."/>
            <person name="Iida T."/>
            <person name="Fujita J."/>
            <person name="Nakamura S."/>
        </authorList>
    </citation>
    <scope>NUCLEOTIDE SEQUENCE [LARGE SCALE GENOMIC DNA]</scope>
    <source>
        <strain evidence="2 3">JCM 15296</strain>
    </source>
</reference>
<name>A0ABM7I7D2_9MYCO</name>
<keyword evidence="3" id="KW-1185">Reference proteome</keyword>
<dbReference type="InterPro" id="IPR029039">
    <property type="entry name" value="Flavoprotein-like_sf"/>
</dbReference>
<gene>
    <name evidence="2" type="ORF">MAUB_05600</name>
</gene>
<dbReference type="Pfam" id="PF12724">
    <property type="entry name" value="Flavodoxin_5"/>
    <property type="match status" value="1"/>
</dbReference>
<protein>
    <recommendedName>
        <fullName evidence="1">Flavodoxin-like domain-containing protein</fullName>
    </recommendedName>
</protein>
<accession>A0ABM7I7D2</accession>
<evidence type="ECO:0000313" key="2">
    <source>
        <dbReference type="EMBL" id="BBX82687.1"/>
    </source>
</evidence>
<dbReference type="PROSITE" id="PS50902">
    <property type="entry name" value="FLAVODOXIN_LIKE"/>
    <property type="match status" value="1"/>
</dbReference>
<dbReference type="Gene3D" id="3.40.50.360">
    <property type="match status" value="1"/>
</dbReference>
<dbReference type="RefSeq" id="WP_138229298.1">
    <property type="nucleotide sequence ID" value="NZ_AP022577.1"/>
</dbReference>
<dbReference type="EMBL" id="AP022577">
    <property type="protein sequence ID" value="BBX82687.1"/>
    <property type="molecule type" value="Genomic_DNA"/>
</dbReference>